<dbReference type="EMBL" id="WLUB01000005">
    <property type="protein sequence ID" value="MTC33218.1"/>
    <property type="molecule type" value="Genomic_DNA"/>
</dbReference>
<comment type="caution">
    <text evidence="1">The sequence shown here is derived from an EMBL/GenBank/DDBJ whole genome shotgun (WGS) entry which is preliminary data.</text>
</comment>
<dbReference type="Proteomes" id="UP000449944">
    <property type="component" value="Unassembled WGS sequence"/>
</dbReference>
<gene>
    <name evidence="1" type="ORF">GKR67_01040</name>
</gene>
<organism evidence="1 2">
    <name type="scientific">Providencia alcalifaciens</name>
    <dbReference type="NCBI Taxonomy" id="126385"/>
    <lineage>
        <taxon>Bacteria</taxon>
        <taxon>Pseudomonadati</taxon>
        <taxon>Pseudomonadota</taxon>
        <taxon>Gammaproteobacteria</taxon>
        <taxon>Enterobacterales</taxon>
        <taxon>Morganellaceae</taxon>
        <taxon>Providencia</taxon>
    </lineage>
</organism>
<protein>
    <submittedName>
        <fullName evidence="1">Uncharacterized protein</fullName>
    </submittedName>
</protein>
<accession>A0AAW9V607</accession>
<dbReference type="RefSeq" id="WP_036983073.1">
    <property type="nucleotide sequence ID" value="NZ_CP059346.1"/>
</dbReference>
<evidence type="ECO:0000313" key="2">
    <source>
        <dbReference type="Proteomes" id="UP000449944"/>
    </source>
</evidence>
<proteinExistence type="predicted"/>
<sequence length="78" mass="8947">MPLISCFSKQKTISNNPTICHSSIKLVCPKIINELNNFPMLKIKNSPLSFELKQDEKTLVFNQNEVKWLAEISIAKKK</sequence>
<reference evidence="1 2" key="1">
    <citation type="submission" date="2019-10" db="EMBL/GenBank/DDBJ databases">
        <title>Comparative genomic analysis of Providencia.</title>
        <authorList>
            <person name="Yuan C."/>
            <person name="Wei Y."/>
            <person name="Yin Z."/>
        </authorList>
    </citation>
    <scope>NUCLEOTIDE SEQUENCE [LARGE SCALE GENOMIC DNA]</scope>
    <source>
        <strain evidence="2">wls1934</strain>
    </source>
</reference>
<name>A0AAW9V607_9GAMM</name>
<evidence type="ECO:0000313" key="1">
    <source>
        <dbReference type="EMBL" id="MTC33218.1"/>
    </source>
</evidence>
<dbReference type="AlphaFoldDB" id="A0AAW9V607"/>